<sequence length="194" mass="21766">MSIEWERNTISEANLLQAHVQFQDENFEHPTASLVLAEGTLKSDLRHLFQNLDGKSIGPKSLTGQIGEKLSGCGKRPVIGFKSIDCQIPTINRSILSKDQQYLLCIFMAIKSGNGKENLAVRDSGPLSHSRWLTTANITLRLYLSEESPTSELQEIVVFILKSYMSMWFSIETSKYFTEGLKLVPINTIFKVPA</sequence>
<organism evidence="1 2">
    <name type="scientific">Araneus ventricosus</name>
    <name type="common">Orbweaver spider</name>
    <name type="synonym">Epeira ventricosa</name>
    <dbReference type="NCBI Taxonomy" id="182803"/>
    <lineage>
        <taxon>Eukaryota</taxon>
        <taxon>Metazoa</taxon>
        <taxon>Ecdysozoa</taxon>
        <taxon>Arthropoda</taxon>
        <taxon>Chelicerata</taxon>
        <taxon>Arachnida</taxon>
        <taxon>Araneae</taxon>
        <taxon>Araneomorphae</taxon>
        <taxon>Entelegynae</taxon>
        <taxon>Araneoidea</taxon>
        <taxon>Araneidae</taxon>
        <taxon>Araneus</taxon>
    </lineage>
</organism>
<evidence type="ECO:0000313" key="2">
    <source>
        <dbReference type="Proteomes" id="UP000499080"/>
    </source>
</evidence>
<keyword evidence="2" id="KW-1185">Reference proteome</keyword>
<dbReference type="Proteomes" id="UP000499080">
    <property type="component" value="Unassembled WGS sequence"/>
</dbReference>
<dbReference type="EMBL" id="BGPR01000683">
    <property type="protein sequence ID" value="GBM31423.1"/>
    <property type="molecule type" value="Genomic_DNA"/>
</dbReference>
<accession>A0A4Y2EQB7</accession>
<dbReference type="AlphaFoldDB" id="A0A4Y2EQB7"/>
<dbReference type="PANTHER" id="PTHR46409:SF1">
    <property type="entry name" value="HTH PSQ-TYPE DOMAIN-CONTAINING PROTEIN"/>
    <property type="match status" value="1"/>
</dbReference>
<dbReference type="PANTHER" id="PTHR46409">
    <property type="entry name" value="HTH PSQ-TYPE DOMAIN-CONTAINING PROTEIN"/>
    <property type="match status" value="1"/>
</dbReference>
<proteinExistence type="predicted"/>
<evidence type="ECO:0000313" key="1">
    <source>
        <dbReference type="EMBL" id="GBM31423.1"/>
    </source>
</evidence>
<reference evidence="1 2" key="1">
    <citation type="journal article" date="2019" name="Sci. Rep.">
        <title>Orb-weaving spider Araneus ventricosus genome elucidates the spidroin gene catalogue.</title>
        <authorList>
            <person name="Kono N."/>
            <person name="Nakamura H."/>
            <person name="Ohtoshi R."/>
            <person name="Moran D.A.P."/>
            <person name="Shinohara A."/>
            <person name="Yoshida Y."/>
            <person name="Fujiwara M."/>
            <person name="Mori M."/>
            <person name="Tomita M."/>
            <person name="Arakawa K."/>
        </authorList>
    </citation>
    <scope>NUCLEOTIDE SEQUENCE [LARGE SCALE GENOMIC DNA]</scope>
</reference>
<comment type="caution">
    <text evidence="1">The sequence shown here is derived from an EMBL/GenBank/DDBJ whole genome shotgun (WGS) entry which is preliminary data.</text>
</comment>
<protein>
    <submittedName>
        <fullName evidence="1">Uncharacterized protein</fullName>
    </submittedName>
</protein>
<gene>
    <name evidence="1" type="ORF">AVEN_98517_1</name>
</gene>
<name>A0A4Y2EQB7_ARAVE</name>